<evidence type="ECO:0000256" key="7">
    <source>
        <dbReference type="ARBA" id="ARBA00022576"/>
    </source>
</evidence>
<evidence type="ECO:0000256" key="5">
    <source>
        <dbReference type="ARBA" id="ARBA00005072"/>
    </source>
</evidence>
<keyword evidence="10 16" id="KW-0663">Pyridoxal phosphate</keyword>
<dbReference type="InterPro" id="IPR018300">
    <property type="entry name" value="Aminotrans_IV_CS"/>
</dbReference>
<evidence type="ECO:0000256" key="16">
    <source>
        <dbReference type="RuleBase" id="RU004516"/>
    </source>
</evidence>
<comment type="pathway">
    <text evidence="3 17">Amino-acid biosynthesis; L-isoleucine biosynthesis; L-isoleucine from 2-oxobutanoate: step 4/4.</text>
</comment>
<evidence type="ECO:0000313" key="19">
    <source>
        <dbReference type="Proteomes" id="UP000585272"/>
    </source>
</evidence>
<keyword evidence="19" id="KW-1185">Reference proteome</keyword>
<dbReference type="InterPro" id="IPR043131">
    <property type="entry name" value="BCAT-like_N"/>
</dbReference>
<evidence type="ECO:0000313" key="18">
    <source>
        <dbReference type="EMBL" id="MBB4663057.1"/>
    </source>
</evidence>
<dbReference type="FunFam" id="3.20.10.10:FF:000002">
    <property type="entry name" value="D-alanine aminotransferase"/>
    <property type="match status" value="1"/>
</dbReference>
<evidence type="ECO:0000256" key="11">
    <source>
        <dbReference type="ARBA" id="ARBA00023304"/>
    </source>
</evidence>
<dbReference type="Proteomes" id="UP000585272">
    <property type="component" value="Unassembled WGS sequence"/>
</dbReference>
<evidence type="ECO:0000256" key="13">
    <source>
        <dbReference type="ARBA" id="ARBA00048798"/>
    </source>
</evidence>
<dbReference type="CDD" id="cd00449">
    <property type="entry name" value="PLPDE_IV"/>
    <property type="match status" value="1"/>
</dbReference>
<evidence type="ECO:0000256" key="2">
    <source>
        <dbReference type="ARBA" id="ARBA00003109"/>
    </source>
</evidence>
<dbReference type="GO" id="GO:0009099">
    <property type="term" value="P:L-valine biosynthetic process"/>
    <property type="evidence" value="ECO:0007669"/>
    <property type="project" value="UniProtKB-UniPathway"/>
</dbReference>
<organism evidence="18 19">
    <name type="scientific">Conexibacter arvalis</name>
    <dbReference type="NCBI Taxonomy" id="912552"/>
    <lineage>
        <taxon>Bacteria</taxon>
        <taxon>Bacillati</taxon>
        <taxon>Actinomycetota</taxon>
        <taxon>Thermoleophilia</taxon>
        <taxon>Solirubrobacterales</taxon>
        <taxon>Conexibacteraceae</taxon>
        <taxon>Conexibacter</taxon>
    </lineage>
</organism>
<comment type="catalytic activity">
    <reaction evidence="14 17">
        <text>L-leucine + 2-oxoglutarate = 4-methyl-2-oxopentanoate + L-glutamate</text>
        <dbReference type="Rhea" id="RHEA:18321"/>
        <dbReference type="ChEBI" id="CHEBI:16810"/>
        <dbReference type="ChEBI" id="CHEBI:17865"/>
        <dbReference type="ChEBI" id="CHEBI:29985"/>
        <dbReference type="ChEBI" id="CHEBI:57427"/>
        <dbReference type="EC" id="2.6.1.42"/>
    </reaction>
</comment>
<accession>A0A840IDM0</accession>
<evidence type="ECO:0000256" key="4">
    <source>
        <dbReference type="ARBA" id="ARBA00004931"/>
    </source>
</evidence>
<evidence type="ECO:0000256" key="1">
    <source>
        <dbReference type="ARBA" id="ARBA00001933"/>
    </source>
</evidence>
<dbReference type="InterPro" id="IPR005785">
    <property type="entry name" value="B_amino_transI"/>
</dbReference>
<dbReference type="PROSITE" id="PS00770">
    <property type="entry name" value="AA_TRANSFER_CLASS_4"/>
    <property type="match status" value="1"/>
</dbReference>
<dbReference type="EC" id="2.6.1.42" evidence="17"/>
<dbReference type="Gene3D" id="3.30.470.10">
    <property type="match status" value="1"/>
</dbReference>
<dbReference type="UniPathway" id="UPA00047">
    <property type="reaction ID" value="UER00058"/>
</dbReference>
<comment type="catalytic activity">
    <reaction evidence="13 17">
        <text>L-isoleucine + 2-oxoglutarate = (S)-3-methyl-2-oxopentanoate + L-glutamate</text>
        <dbReference type="Rhea" id="RHEA:24801"/>
        <dbReference type="ChEBI" id="CHEBI:16810"/>
        <dbReference type="ChEBI" id="CHEBI:29985"/>
        <dbReference type="ChEBI" id="CHEBI:35146"/>
        <dbReference type="ChEBI" id="CHEBI:58045"/>
        <dbReference type="EC" id="2.6.1.42"/>
    </reaction>
</comment>
<dbReference type="AlphaFoldDB" id="A0A840IDM0"/>
<comment type="catalytic activity">
    <reaction evidence="12 17">
        <text>L-valine + 2-oxoglutarate = 3-methyl-2-oxobutanoate + L-glutamate</text>
        <dbReference type="Rhea" id="RHEA:24813"/>
        <dbReference type="ChEBI" id="CHEBI:11851"/>
        <dbReference type="ChEBI" id="CHEBI:16810"/>
        <dbReference type="ChEBI" id="CHEBI:29985"/>
        <dbReference type="ChEBI" id="CHEBI:57762"/>
        <dbReference type="EC" id="2.6.1.42"/>
    </reaction>
</comment>
<gene>
    <name evidence="17" type="primary">ilvE</name>
    <name evidence="18" type="ORF">BDZ31_002646</name>
</gene>
<dbReference type="InterPro" id="IPR043132">
    <property type="entry name" value="BCAT-like_C"/>
</dbReference>
<comment type="pathway">
    <text evidence="4 17">Amino-acid biosynthesis; L-valine biosynthesis; L-valine from pyruvate: step 4/4.</text>
</comment>
<dbReference type="GO" id="GO:0004084">
    <property type="term" value="F:branched-chain-amino-acid transaminase activity"/>
    <property type="evidence" value="ECO:0007669"/>
    <property type="project" value="UniProtKB-EC"/>
</dbReference>
<evidence type="ECO:0000256" key="3">
    <source>
        <dbReference type="ARBA" id="ARBA00004824"/>
    </source>
</evidence>
<evidence type="ECO:0000256" key="14">
    <source>
        <dbReference type="ARBA" id="ARBA00049229"/>
    </source>
</evidence>
<dbReference type="PANTHER" id="PTHR42743">
    <property type="entry name" value="AMINO-ACID AMINOTRANSFERASE"/>
    <property type="match status" value="1"/>
</dbReference>
<reference evidence="18 19" key="1">
    <citation type="submission" date="2020-08" db="EMBL/GenBank/DDBJ databases">
        <title>Genomic Encyclopedia of Archaeal and Bacterial Type Strains, Phase II (KMG-II): from individual species to whole genera.</title>
        <authorList>
            <person name="Goeker M."/>
        </authorList>
    </citation>
    <scope>NUCLEOTIDE SEQUENCE [LARGE SCALE GENOMIC DNA]</scope>
    <source>
        <strain evidence="18 19">DSM 23288</strain>
    </source>
</reference>
<name>A0A840IDM0_9ACTN</name>
<dbReference type="GO" id="GO:0005829">
    <property type="term" value="C:cytosol"/>
    <property type="evidence" value="ECO:0007669"/>
    <property type="project" value="TreeGrafter"/>
</dbReference>
<evidence type="ECO:0000256" key="10">
    <source>
        <dbReference type="ARBA" id="ARBA00022898"/>
    </source>
</evidence>
<dbReference type="PANTHER" id="PTHR42743:SF11">
    <property type="entry name" value="AMINODEOXYCHORISMATE LYASE"/>
    <property type="match status" value="1"/>
</dbReference>
<comment type="function">
    <text evidence="2 17">Acts on leucine, isoleucine and valine.</text>
</comment>
<evidence type="ECO:0000256" key="9">
    <source>
        <dbReference type="ARBA" id="ARBA00022679"/>
    </source>
</evidence>
<dbReference type="InterPro" id="IPR050571">
    <property type="entry name" value="Class-IV_PLP-Dep_Aminotrnsfr"/>
</dbReference>
<keyword evidence="11 17" id="KW-0100">Branched-chain amino acid biosynthesis</keyword>
<dbReference type="Pfam" id="PF01063">
    <property type="entry name" value="Aminotran_4"/>
    <property type="match status" value="1"/>
</dbReference>
<dbReference type="GO" id="GO:0009098">
    <property type="term" value="P:L-leucine biosynthetic process"/>
    <property type="evidence" value="ECO:0007669"/>
    <property type="project" value="UniProtKB-UniPathway"/>
</dbReference>
<dbReference type="Gene3D" id="3.20.10.10">
    <property type="entry name" value="D-amino Acid Aminotransferase, subunit A, domain 2"/>
    <property type="match status" value="1"/>
</dbReference>
<dbReference type="UniPathway" id="UPA00048">
    <property type="reaction ID" value="UER00073"/>
</dbReference>
<dbReference type="GO" id="GO:0009097">
    <property type="term" value="P:isoleucine biosynthetic process"/>
    <property type="evidence" value="ECO:0007669"/>
    <property type="project" value="UniProtKB-UniPathway"/>
</dbReference>
<dbReference type="InterPro" id="IPR036038">
    <property type="entry name" value="Aminotransferase-like"/>
</dbReference>
<evidence type="ECO:0000256" key="15">
    <source>
        <dbReference type="RuleBase" id="RU004106"/>
    </source>
</evidence>
<dbReference type="EMBL" id="JACHNU010000003">
    <property type="protein sequence ID" value="MBB4663057.1"/>
    <property type="molecule type" value="Genomic_DNA"/>
</dbReference>
<dbReference type="NCBIfam" id="TIGR01122">
    <property type="entry name" value="ilvE_I"/>
    <property type="match status" value="1"/>
</dbReference>
<comment type="caution">
    <text evidence="18">The sequence shown here is derived from an EMBL/GenBank/DDBJ whole genome shotgun (WGS) entry which is preliminary data.</text>
</comment>
<comment type="similarity">
    <text evidence="6 15">Belongs to the class-IV pyridoxal-phosphate-dependent aminotransferase family.</text>
</comment>
<protein>
    <recommendedName>
        <fullName evidence="17">Branched-chain-amino-acid aminotransferase</fullName>
        <shortName evidence="17">BCAT</shortName>
        <ecNumber evidence="17">2.6.1.42</ecNumber>
    </recommendedName>
</protein>
<dbReference type="NCBIfam" id="NF005146">
    <property type="entry name" value="PRK06606.1"/>
    <property type="match status" value="1"/>
</dbReference>
<keyword evidence="7 17" id="KW-0032">Aminotransferase</keyword>
<sequence>MEPTELIWMSGRFVPWAEANVHVLTHGLHYGTGVFDSLRTYATDAGPALVHHRAHHERLRDSARLYGMELPFSVDELTAATRELVGGSGLRESYVRTIAFRGSGAMGVSPRGSPVEVAIATWGWGAYLGDEAATRGIRAKVSSWRRIGHQTHLPGAKATAHYLNSVLARSEAEELGFDEAILLDDDGLLAEGSGENLFLVKDDLLITPPLASGALGGITRAAVLELAAALEIPLAERPVTRGELYLADELFMTGTAAEITPVREVDLRPIGAGLRGPVTERIQSAYDAAVHGRDPRFAHWLDVVPVATGSPA</sequence>
<comment type="cofactor">
    <cofactor evidence="1 16">
        <name>pyridoxal 5'-phosphate</name>
        <dbReference type="ChEBI" id="CHEBI:597326"/>
    </cofactor>
</comment>
<dbReference type="InterPro" id="IPR001544">
    <property type="entry name" value="Aminotrans_IV"/>
</dbReference>
<dbReference type="SUPFAM" id="SSF56752">
    <property type="entry name" value="D-aminoacid aminotransferase-like PLP-dependent enzymes"/>
    <property type="match status" value="1"/>
</dbReference>
<evidence type="ECO:0000256" key="17">
    <source>
        <dbReference type="RuleBase" id="RU364094"/>
    </source>
</evidence>
<keyword evidence="9 17" id="KW-0808">Transferase</keyword>
<keyword evidence="8 17" id="KW-0028">Amino-acid biosynthesis</keyword>
<dbReference type="RefSeq" id="WP_183342758.1">
    <property type="nucleotide sequence ID" value="NZ_JACHNU010000003.1"/>
</dbReference>
<dbReference type="GO" id="GO:0006532">
    <property type="term" value="P:aspartate biosynthetic process"/>
    <property type="evidence" value="ECO:0007669"/>
    <property type="project" value="TreeGrafter"/>
</dbReference>
<evidence type="ECO:0000256" key="6">
    <source>
        <dbReference type="ARBA" id="ARBA00009320"/>
    </source>
</evidence>
<comment type="pathway">
    <text evidence="5 17">Amino-acid biosynthesis; L-leucine biosynthesis; L-leucine from 3-methyl-2-oxobutanoate: step 4/4.</text>
</comment>
<evidence type="ECO:0000256" key="12">
    <source>
        <dbReference type="ARBA" id="ARBA00048212"/>
    </source>
</evidence>
<dbReference type="UniPathway" id="UPA00049">
    <property type="reaction ID" value="UER00062"/>
</dbReference>
<evidence type="ECO:0000256" key="8">
    <source>
        <dbReference type="ARBA" id="ARBA00022605"/>
    </source>
</evidence>
<proteinExistence type="inferred from homology"/>